<gene>
    <name evidence="2" type="ORF">GC250_04290</name>
</gene>
<evidence type="ECO:0000259" key="1">
    <source>
        <dbReference type="Pfam" id="PF01909"/>
    </source>
</evidence>
<dbReference type="GO" id="GO:0016779">
    <property type="term" value="F:nucleotidyltransferase activity"/>
    <property type="evidence" value="ECO:0007669"/>
    <property type="project" value="InterPro"/>
</dbReference>
<dbReference type="EMBL" id="WGGD01000005">
    <property type="protein sequence ID" value="MUN28675.1"/>
    <property type="molecule type" value="Genomic_DNA"/>
</dbReference>
<dbReference type="SUPFAM" id="SSF81301">
    <property type="entry name" value="Nucleotidyltransferase"/>
    <property type="match status" value="1"/>
</dbReference>
<evidence type="ECO:0000313" key="2">
    <source>
        <dbReference type="EMBL" id="MUN28675.1"/>
    </source>
</evidence>
<dbReference type="Gene3D" id="3.30.460.10">
    <property type="entry name" value="Beta Polymerase, domain 2"/>
    <property type="match status" value="1"/>
</dbReference>
<dbReference type="InterPro" id="IPR043519">
    <property type="entry name" value="NT_sf"/>
</dbReference>
<keyword evidence="3" id="KW-1185">Reference proteome</keyword>
<comment type="caution">
    <text evidence="2">The sequence shown here is derived from an EMBL/GenBank/DDBJ whole genome shotgun (WGS) entry which is preliminary data.</text>
</comment>
<dbReference type="RefSeq" id="WP_156016377.1">
    <property type="nucleotide sequence ID" value="NZ_WGGD01000005.1"/>
</dbReference>
<protein>
    <submittedName>
        <fullName evidence="2">Nucleotidyltransferase</fullName>
    </submittedName>
</protein>
<organism evidence="2 3">
    <name type="scientific">Sulfuracidifex metallicus DSM 6482 = JCM 9184</name>
    <dbReference type="NCBI Taxonomy" id="523847"/>
    <lineage>
        <taxon>Archaea</taxon>
        <taxon>Thermoproteota</taxon>
        <taxon>Thermoprotei</taxon>
        <taxon>Sulfolobales</taxon>
        <taxon>Sulfolobaceae</taxon>
        <taxon>Sulfuracidifex</taxon>
    </lineage>
</organism>
<feature type="domain" description="Polymerase nucleotidyl transferase" evidence="1">
    <location>
        <begin position="122"/>
        <end position="191"/>
    </location>
</feature>
<dbReference type="Pfam" id="PF01909">
    <property type="entry name" value="NTP_transf_2"/>
    <property type="match status" value="1"/>
</dbReference>
<accession>A0A6A9QN26</accession>
<dbReference type="Proteomes" id="UP000470772">
    <property type="component" value="Unassembled WGS sequence"/>
</dbReference>
<sequence length="307" mass="35165">MGRSNFLDKDLIFDKERENIFHVITNYDTRNFGFVFAMLKYKRDGKGLWRGYNRVLKNYGVHNLVKNPQNFMYQPCLDASFPVVYTSQIGLHLTPEDGLDKVMKGKVDEDLTNVVLSIVDKIGTKGVGVGGSILAGTYHSKSDVDLIIYGKDRSLDVYYQLNELGTDNEWIEETSRNYELPVDQVLYLYDRKRRGILNGVKVSINFVDISSYKLCNELCESFYPVNDVSLYVEEGQVEALFYPARVKVSGNIEEGKIDEIISYEGIYSSLLFKGGKMRVDGVLIKCENRNMVIIGDRKFRGNIRRFV</sequence>
<keyword evidence="2" id="KW-0808">Transferase</keyword>
<evidence type="ECO:0000313" key="3">
    <source>
        <dbReference type="Proteomes" id="UP000470772"/>
    </source>
</evidence>
<dbReference type="AlphaFoldDB" id="A0A6A9QN26"/>
<proteinExistence type="predicted"/>
<reference evidence="2 3" key="1">
    <citation type="submission" date="2019-10" db="EMBL/GenBank/DDBJ databases">
        <title>Sequencing and Assembly of Multiple Reported Metal-Biooxidizing Members of the Extremely Thermoacidophilic Archaeal Family Sulfolobaceae.</title>
        <authorList>
            <person name="Counts J.A."/>
            <person name="Kelly R.M."/>
        </authorList>
    </citation>
    <scope>NUCLEOTIDE SEQUENCE [LARGE SCALE GENOMIC DNA]</scope>
    <source>
        <strain evidence="2 3">DSM 6482</strain>
    </source>
</reference>
<name>A0A6A9QN26_SULME</name>
<dbReference type="InterPro" id="IPR002934">
    <property type="entry name" value="Polymerase_NTP_transf_dom"/>
</dbReference>